<reference evidence="6" key="1">
    <citation type="journal article" date="2019" name="Int. J. Syst. Evol. Microbiol.">
        <title>The Global Catalogue of Microorganisms (GCM) 10K type strain sequencing project: providing services to taxonomists for standard genome sequencing and annotation.</title>
        <authorList>
            <consortium name="The Broad Institute Genomics Platform"/>
            <consortium name="The Broad Institute Genome Sequencing Center for Infectious Disease"/>
            <person name="Wu L."/>
            <person name="Ma J."/>
        </authorList>
    </citation>
    <scope>NUCLEOTIDE SEQUENCE [LARGE SCALE GENOMIC DNA]</scope>
    <source>
        <strain evidence="6">NBRC 108728</strain>
    </source>
</reference>
<dbReference type="PRINTS" id="PR00035">
    <property type="entry name" value="HTHGNTR"/>
</dbReference>
<dbReference type="PROSITE" id="PS50949">
    <property type="entry name" value="HTH_GNTR"/>
    <property type="match status" value="1"/>
</dbReference>
<evidence type="ECO:0000256" key="3">
    <source>
        <dbReference type="ARBA" id="ARBA00023163"/>
    </source>
</evidence>
<dbReference type="EMBL" id="AP027732">
    <property type="protein sequence ID" value="BDZ50294.1"/>
    <property type="molecule type" value="Genomic_DNA"/>
</dbReference>
<dbReference type="Pfam" id="PF00392">
    <property type="entry name" value="GntR"/>
    <property type="match status" value="1"/>
</dbReference>
<dbReference type="InterPro" id="IPR036390">
    <property type="entry name" value="WH_DNA-bd_sf"/>
</dbReference>
<sequence>MLYRQVYDALRDEIRAGLPAVGERLPSEVELTERFDVSVITVKHALDLLRREGYITRRPRVGTLVVSADPAPRGRPPPAAPP</sequence>
<dbReference type="InterPro" id="IPR050679">
    <property type="entry name" value="Bact_HTH_transcr_reg"/>
</dbReference>
<dbReference type="InterPro" id="IPR000524">
    <property type="entry name" value="Tscrpt_reg_HTH_GntR"/>
</dbReference>
<dbReference type="PANTHER" id="PTHR44846:SF1">
    <property type="entry name" value="MANNOSYL-D-GLYCERATE TRANSPORT_METABOLISM SYSTEM REPRESSOR MNGR-RELATED"/>
    <property type="match status" value="1"/>
</dbReference>
<evidence type="ECO:0000256" key="1">
    <source>
        <dbReference type="ARBA" id="ARBA00023015"/>
    </source>
</evidence>
<evidence type="ECO:0000256" key="2">
    <source>
        <dbReference type="ARBA" id="ARBA00023125"/>
    </source>
</evidence>
<proteinExistence type="predicted"/>
<evidence type="ECO:0000313" key="5">
    <source>
        <dbReference type="EMBL" id="BDZ50294.1"/>
    </source>
</evidence>
<dbReference type="RefSeq" id="WP_286343348.1">
    <property type="nucleotide sequence ID" value="NZ_AP027732.1"/>
</dbReference>
<keyword evidence="3" id="KW-0804">Transcription</keyword>
<dbReference type="InterPro" id="IPR036388">
    <property type="entry name" value="WH-like_DNA-bd_sf"/>
</dbReference>
<keyword evidence="2" id="KW-0238">DNA-binding</keyword>
<dbReference type="SMART" id="SM00345">
    <property type="entry name" value="HTH_GNTR"/>
    <property type="match status" value="1"/>
</dbReference>
<dbReference type="Gene3D" id="1.10.10.10">
    <property type="entry name" value="Winged helix-like DNA-binding domain superfamily/Winged helix DNA-binding domain"/>
    <property type="match status" value="1"/>
</dbReference>
<evidence type="ECO:0000259" key="4">
    <source>
        <dbReference type="PROSITE" id="PS50949"/>
    </source>
</evidence>
<name>A0ABM8GPB9_9MICO</name>
<gene>
    <name evidence="5" type="ORF">GCM10025867_25350</name>
</gene>
<dbReference type="PANTHER" id="PTHR44846">
    <property type="entry name" value="MANNOSYL-D-GLYCERATE TRANSPORT/METABOLISM SYSTEM REPRESSOR MNGR-RELATED"/>
    <property type="match status" value="1"/>
</dbReference>
<dbReference type="Proteomes" id="UP001321486">
    <property type="component" value="Chromosome"/>
</dbReference>
<evidence type="ECO:0000313" key="6">
    <source>
        <dbReference type="Proteomes" id="UP001321486"/>
    </source>
</evidence>
<keyword evidence="1" id="KW-0805">Transcription regulation</keyword>
<keyword evidence="6" id="KW-1185">Reference proteome</keyword>
<organism evidence="5 6">
    <name type="scientific">Frondihabitans sucicola</name>
    <dbReference type="NCBI Taxonomy" id="1268041"/>
    <lineage>
        <taxon>Bacteria</taxon>
        <taxon>Bacillati</taxon>
        <taxon>Actinomycetota</taxon>
        <taxon>Actinomycetes</taxon>
        <taxon>Micrococcales</taxon>
        <taxon>Microbacteriaceae</taxon>
        <taxon>Frondihabitans</taxon>
    </lineage>
</organism>
<accession>A0ABM8GPB9</accession>
<protein>
    <recommendedName>
        <fullName evidence="4">HTH gntR-type domain-containing protein</fullName>
    </recommendedName>
</protein>
<feature type="domain" description="HTH gntR-type" evidence="4">
    <location>
        <begin position="1"/>
        <end position="68"/>
    </location>
</feature>
<dbReference type="SUPFAM" id="SSF46785">
    <property type="entry name" value="Winged helix' DNA-binding domain"/>
    <property type="match status" value="1"/>
</dbReference>
<dbReference type="CDD" id="cd07377">
    <property type="entry name" value="WHTH_GntR"/>
    <property type="match status" value="1"/>
</dbReference>